<name>A0A1V9X111_9ACAR</name>
<evidence type="ECO:0000313" key="1">
    <source>
        <dbReference type="EMBL" id="OQR67081.1"/>
    </source>
</evidence>
<reference evidence="1 2" key="1">
    <citation type="journal article" date="2017" name="Gigascience">
        <title>Draft genome of the honey bee ectoparasitic mite, Tropilaelaps mercedesae, is shaped by the parasitic life history.</title>
        <authorList>
            <person name="Dong X."/>
            <person name="Armstrong S.D."/>
            <person name="Xia D."/>
            <person name="Makepeace B.L."/>
            <person name="Darby A.C."/>
            <person name="Kadowaki T."/>
        </authorList>
    </citation>
    <scope>NUCLEOTIDE SEQUENCE [LARGE SCALE GENOMIC DNA]</scope>
    <source>
        <strain evidence="1">Wuxi-XJTLU</strain>
    </source>
</reference>
<protein>
    <submittedName>
        <fullName evidence="1">Uncharacterized protein</fullName>
    </submittedName>
</protein>
<dbReference type="InParanoid" id="A0A1V9X111"/>
<dbReference type="AlphaFoldDB" id="A0A1V9X111"/>
<sequence length="51" mass="5744">MLMNILLSLVISLLAAGFIQSILRFLSLETPINTEAGKIWQCYKTEFVLAE</sequence>
<keyword evidence="2" id="KW-1185">Reference proteome</keyword>
<accession>A0A1V9X111</accession>
<evidence type="ECO:0000313" key="2">
    <source>
        <dbReference type="Proteomes" id="UP000192247"/>
    </source>
</evidence>
<gene>
    <name evidence="1" type="ORF">BIW11_04851</name>
</gene>
<dbReference type="Proteomes" id="UP000192247">
    <property type="component" value="Unassembled WGS sequence"/>
</dbReference>
<proteinExistence type="predicted"/>
<dbReference type="EMBL" id="MNPL01029943">
    <property type="protein sequence ID" value="OQR67081.1"/>
    <property type="molecule type" value="Genomic_DNA"/>
</dbReference>
<organism evidence="1 2">
    <name type="scientific">Tropilaelaps mercedesae</name>
    <dbReference type="NCBI Taxonomy" id="418985"/>
    <lineage>
        <taxon>Eukaryota</taxon>
        <taxon>Metazoa</taxon>
        <taxon>Ecdysozoa</taxon>
        <taxon>Arthropoda</taxon>
        <taxon>Chelicerata</taxon>
        <taxon>Arachnida</taxon>
        <taxon>Acari</taxon>
        <taxon>Parasitiformes</taxon>
        <taxon>Mesostigmata</taxon>
        <taxon>Gamasina</taxon>
        <taxon>Dermanyssoidea</taxon>
        <taxon>Laelapidae</taxon>
        <taxon>Tropilaelaps</taxon>
    </lineage>
</organism>
<comment type="caution">
    <text evidence="1">The sequence shown here is derived from an EMBL/GenBank/DDBJ whole genome shotgun (WGS) entry which is preliminary data.</text>
</comment>